<dbReference type="RefSeq" id="WP_008334307.1">
    <property type="nucleotide sequence ID" value="NZ_CH902578.1"/>
</dbReference>
<dbReference type="PANTHER" id="PTHR43544">
    <property type="entry name" value="SHORT-CHAIN DEHYDROGENASE/REDUCTASE"/>
    <property type="match status" value="1"/>
</dbReference>
<dbReference type="GO" id="GO:0016491">
    <property type="term" value="F:oxidoreductase activity"/>
    <property type="evidence" value="ECO:0007669"/>
    <property type="project" value="TreeGrafter"/>
</dbReference>
<accession>A3V9K4</accession>
<reference evidence="1 2" key="1">
    <citation type="journal article" date="2010" name="J. Bacteriol.">
        <title>Genome sequences of Pelagibaca bermudensis HTCC2601T and Maritimibacter alkaliphilus HTCC2654T, the type strains of two marine Roseobacter genera.</title>
        <authorList>
            <person name="Thrash J.C."/>
            <person name="Cho J.C."/>
            <person name="Ferriera S."/>
            <person name="Johnson J."/>
            <person name="Vergin K.L."/>
            <person name="Giovannoni S.J."/>
        </authorList>
    </citation>
    <scope>NUCLEOTIDE SEQUENCE [LARGE SCALE GENOMIC DNA]</scope>
    <source>
        <strain evidence="1 2">HTCC2654</strain>
    </source>
</reference>
<dbReference type="HOGENOM" id="CLU_010194_9_7_5"/>
<protein>
    <recommendedName>
        <fullName evidence="3">C factor, cell signaling protein</fullName>
    </recommendedName>
</protein>
<dbReference type="InterPro" id="IPR036291">
    <property type="entry name" value="NAD(P)-bd_dom_sf"/>
</dbReference>
<dbReference type="STRING" id="314271.RB2654_18468"/>
<dbReference type="Gene3D" id="3.40.50.720">
    <property type="entry name" value="NAD(P)-binding Rossmann-like Domain"/>
    <property type="match status" value="1"/>
</dbReference>
<comment type="caution">
    <text evidence="1">The sequence shown here is derived from an EMBL/GenBank/DDBJ whole genome shotgun (WGS) entry which is preliminary data.</text>
</comment>
<dbReference type="eggNOG" id="COG1028">
    <property type="taxonomic scope" value="Bacteria"/>
</dbReference>
<evidence type="ECO:0000313" key="2">
    <source>
        <dbReference type="Proteomes" id="UP000002931"/>
    </source>
</evidence>
<dbReference type="Proteomes" id="UP000002931">
    <property type="component" value="Unassembled WGS sequence"/>
</dbReference>
<dbReference type="GO" id="GO:0005737">
    <property type="term" value="C:cytoplasm"/>
    <property type="evidence" value="ECO:0007669"/>
    <property type="project" value="TreeGrafter"/>
</dbReference>
<organism evidence="1 2">
    <name type="scientific">Maritimibacter alkaliphilus HTCC2654</name>
    <dbReference type="NCBI Taxonomy" id="314271"/>
    <lineage>
        <taxon>Bacteria</taxon>
        <taxon>Pseudomonadati</taxon>
        <taxon>Pseudomonadota</taxon>
        <taxon>Alphaproteobacteria</taxon>
        <taxon>Rhodobacterales</taxon>
        <taxon>Roseobacteraceae</taxon>
        <taxon>Maritimibacter</taxon>
    </lineage>
</organism>
<dbReference type="PRINTS" id="PR00081">
    <property type="entry name" value="GDHRDH"/>
</dbReference>
<proteinExistence type="predicted"/>
<evidence type="ECO:0000313" key="1">
    <source>
        <dbReference type="EMBL" id="EAQ14595.1"/>
    </source>
</evidence>
<dbReference type="Pfam" id="PF00106">
    <property type="entry name" value="adh_short"/>
    <property type="match status" value="1"/>
</dbReference>
<dbReference type="PANTHER" id="PTHR43544:SF12">
    <property type="entry name" value="NAD(P)-BINDING ROSSMANN-FOLD SUPERFAMILY PROTEIN"/>
    <property type="match status" value="1"/>
</dbReference>
<gene>
    <name evidence="1" type="ORF">RB2654_18468</name>
</gene>
<keyword evidence="2" id="KW-1185">Reference proteome</keyword>
<dbReference type="OrthoDB" id="9785826at2"/>
<evidence type="ECO:0008006" key="3">
    <source>
        <dbReference type="Google" id="ProtNLM"/>
    </source>
</evidence>
<sequence>MTGSALIIGASGGIGAAICRHLDAAGWSVAGLSRSVDGFDYADPDAVDRLLSTLDGPFDLIFIATGALEIDGHGPEKALKQIDAAALEAQFRTNTIGPALVMRHAARLLPRDRRATVAALSARVGSIGDNRLGGWYGYRAAKAALNQIMHGAAIELARTHKQAVCVALHPGTVETDLTAVHGAGHDKVTPDQAAANLLGVLDGLTPEDTGLFFDWQGKRVVW</sequence>
<name>A3V9K4_9RHOB</name>
<dbReference type="EMBL" id="AAMT01000001">
    <property type="protein sequence ID" value="EAQ14595.1"/>
    <property type="molecule type" value="Genomic_DNA"/>
</dbReference>
<dbReference type="InterPro" id="IPR002347">
    <property type="entry name" value="SDR_fam"/>
</dbReference>
<dbReference type="SUPFAM" id="SSF51735">
    <property type="entry name" value="NAD(P)-binding Rossmann-fold domains"/>
    <property type="match status" value="1"/>
</dbReference>
<dbReference type="InterPro" id="IPR051468">
    <property type="entry name" value="Fungal_SecMetab_SDRs"/>
</dbReference>
<dbReference type="AlphaFoldDB" id="A3V9K4"/>